<keyword evidence="2" id="KW-1185">Reference proteome</keyword>
<evidence type="ECO:0000313" key="2">
    <source>
        <dbReference type="Proteomes" id="UP001205920"/>
    </source>
</evidence>
<name>A0AAW5HWZ2_9CORY</name>
<sequence length="267" mass="28515">MQREGFVPVFTITEADLESKVLQRSMQIPVVVHVGSARSADSESLRATLTKLATGQRGFAYAYVDADATPQIAQALGVRIVPTTLALAAGRPLTSFEGDQSEEELKPWLEALVSNVGRQLQGLDEEPVEDAAPAEDPRLEEAARAMQAGDFDQATAIYDAMLSEEPGNKEVAQAKATVAVVKRLDPANLSVDPIADAAEHPDDVAKQLVAADAELVSGAPEKAFDRLLGLIKQSPEAKERLLELFGLFDAGDPRVLAARTKLASALF</sequence>
<dbReference type="SUPFAM" id="SSF52833">
    <property type="entry name" value="Thioredoxin-like"/>
    <property type="match status" value="1"/>
</dbReference>
<dbReference type="InterPro" id="IPR011990">
    <property type="entry name" value="TPR-like_helical_dom_sf"/>
</dbReference>
<dbReference type="InterPro" id="IPR036249">
    <property type="entry name" value="Thioredoxin-like_sf"/>
</dbReference>
<gene>
    <name evidence="1" type="ORF">JMN37_08590</name>
</gene>
<dbReference type="Gene3D" id="1.25.40.10">
    <property type="entry name" value="Tetratricopeptide repeat domain"/>
    <property type="match status" value="1"/>
</dbReference>
<dbReference type="Gene3D" id="3.40.30.10">
    <property type="entry name" value="Glutaredoxin"/>
    <property type="match status" value="1"/>
</dbReference>
<evidence type="ECO:0000313" key="1">
    <source>
        <dbReference type="EMBL" id="MCO6395023.1"/>
    </source>
</evidence>
<dbReference type="CDD" id="cd02956">
    <property type="entry name" value="ybbN"/>
    <property type="match status" value="1"/>
</dbReference>
<proteinExistence type="predicted"/>
<organism evidence="1 2">
    <name type="scientific">Corynebacterium lipophilum</name>
    <dbReference type="NCBI Taxonomy" id="2804918"/>
    <lineage>
        <taxon>Bacteria</taxon>
        <taxon>Bacillati</taxon>
        <taxon>Actinomycetota</taxon>
        <taxon>Actinomycetes</taxon>
        <taxon>Mycobacteriales</taxon>
        <taxon>Corynebacteriaceae</taxon>
        <taxon>Corynebacterium</taxon>
    </lineage>
</organism>
<protein>
    <submittedName>
        <fullName evidence="1">Tetratricopeptide repeat protein</fullName>
    </submittedName>
</protein>
<dbReference type="Pfam" id="PF14561">
    <property type="entry name" value="TPR_20"/>
    <property type="match status" value="1"/>
</dbReference>
<dbReference type="Proteomes" id="UP001205920">
    <property type="component" value="Unassembled WGS sequence"/>
</dbReference>
<dbReference type="AlphaFoldDB" id="A0AAW5HWZ2"/>
<accession>A0AAW5HWZ2</accession>
<comment type="caution">
    <text evidence="1">The sequence shown here is derived from an EMBL/GenBank/DDBJ whole genome shotgun (WGS) entry which is preliminary data.</text>
</comment>
<reference evidence="1 2" key="1">
    <citation type="submission" date="2021-01" db="EMBL/GenBank/DDBJ databases">
        <title>Identification and Characterization of Corynebacterium sp.</title>
        <authorList>
            <person name="Luo Q."/>
            <person name="Qu P."/>
            <person name="Chen Q."/>
        </authorList>
    </citation>
    <scope>NUCLEOTIDE SEQUENCE [LARGE SCALE GENOMIC DNA]</scope>
    <source>
        <strain evidence="1 2">MC-18</strain>
    </source>
</reference>
<dbReference type="EMBL" id="JAEUWV010000014">
    <property type="protein sequence ID" value="MCO6395023.1"/>
    <property type="molecule type" value="Genomic_DNA"/>
</dbReference>